<dbReference type="PANTHER" id="PTHR38113:SF1">
    <property type="entry name" value="DUF2293 DOMAIN-CONTAINING PROTEIN"/>
    <property type="match status" value="1"/>
</dbReference>
<reference evidence="3" key="2">
    <citation type="submission" date="2023-05" db="EMBL/GenBank/DDBJ databases">
        <authorList>
            <consortium name="Lawrence Berkeley National Laboratory"/>
            <person name="Steindorff A."/>
            <person name="Hensen N."/>
            <person name="Bonometti L."/>
            <person name="Westerberg I."/>
            <person name="Brannstrom I.O."/>
            <person name="Guillou S."/>
            <person name="Cros-Aarteil S."/>
            <person name="Calhoun S."/>
            <person name="Haridas S."/>
            <person name="Kuo A."/>
            <person name="Mondo S."/>
            <person name="Pangilinan J."/>
            <person name="Riley R."/>
            <person name="Labutti K."/>
            <person name="Andreopoulos B."/>
            <person name="Lipzen A."/>
            <person name="Chen C."/>
            <person name="Yanf M."/>
            <person name="Daum C."/>
            <person name="Ng V."/>
            <person name="Clum A."/>
            <person name="Ohm R."/>
            <person name="Martin F."/>
            <person name="Silar P."/>
            <person name="Natvig D."/>
            <person name="Lalanne C."/>
            <person name="Gautier V."/>
            <person name="Ament-Velasquez S.L."/>
            <person name="Kruys A."/>
            <person name="Hutchinson M.I."/>
            <person name="Powell A.J."/>
            <person name="Barry K."/>
            <person name="Miller A.N."/>
            <person name="Grigoriev I.V."/>
            <person name="Debuchy R."/>
            <person name="Gladieux P."/>
            <person name="Thoren M.H."/>
            <person name="Johannesson H."/>
        </authorList>
    </citation>
    <scope>NUCLEOTIDE SEQUENCE</scope>
    <source>
        <strain evidence="3">CBS 508.74</strain>
    </source>
</reference>
<protein>
    <recommendedName>
        <fullName evidence="2">DUF2293 domain-containing protein</fullName>
    </recommendedName>
</protein>
<gene>
    <name evidence="3" type="ORF">N656DRAFT_176368</name>
</gene>
<feature type="region of interest" description="Disordered" evidence="1">
    <location>
        <begin position="891"/>
        <end position="911"/>
    </location>
</feature>
<dbReference type="Proteomes" id="UP001302812">
    <property type="component" value="Unassembled WGS sequence"/>
</dbReference>
<reference evidence="3" key="1">
    <citation type="journal article" date="2023" name="Mol. Phylogenet. Evol.">
        <title>Genome-scale phylogeny and comparative genomics of the fungal order Sordariales.</title>
        <authorList>
            <person name="Hensen N."/>
            <person name="Bonometti L."/>
            <person name="Westerberg I."/>
            <person name="Brannstrom I.O."/>
            <person name="Guillou S."/>
            <person name="Cros-Aarteil S."/>
            <person name="Calhoun S."/>
            <person name="Haridas S."/>
            <person name="Kuo A."/>
            <person name="Mondo S."/>
            <person name="Pangilinan J."/>
            <person name="Riley R."/>
            <person name="LaButti K."/>
            <person name="Andreopoulos B."/>
            <person name="Lipzen A."/>
            <person name="Chen C."/>
            <person name="Yan M."/>
            <person name="Daum C."/>
            <person name="Ng V."/>
            <person name="Clum A."/>
            <person name="Steindorff A."/>
            <person name="Ohm R.A."/>
            <person name="Martin F."/>
            <person name="Silar P."/>
            <person name="Natvig D.O."/>
            <person name="Lalanne C."/>
            <person name="Gautier V."/>
            <person name="Ament-Velasquez S.L."/>
            <person name="Kruys A."/>
            <person name="Hutchinson M.I."/>
            <person name="Powell A.J."/>
            <person name="Barry K."/>
            <person name="Miller A.N."/>
            <person name="Grigoriev I.V."/>
            <person name="Debuchy R."/>
            <person name="Gladieux P."/>
            <person name="Hiltunen Thoren M."/>
            <person name="Johannesson H."/>
        </authorList>
    </citation>
    <scope>NUCLEOTIDE SEQUENCE</scope>
    <source>
        <strain evidence="3">CBS 508.74</strain>
    </source>
</reference>
<feature type="compositionally biased region" description="Acidic residues" evidence="1">
    <location>
        <begin position="290"/>
        <end position="305"/>
    </location>
</feature>
<evidence type="ECO:0000259" key="2">
    <source>
        <dbReference type="Pfam" id="PF10056"/>
    </source>
</evidence>
<feature type="region of interest" description="Disordered" evidence="1">
    <location>
        <begin position="489"/>
        <end position="510"/>
    </location>
</feature>
<name>A0AAN6TBD0_9PEZI</name>
<dbReference type="AlphaFoldDB" id="A0AAN6TBD0"/>
<feature type="region of interest" description="Disordered" evidence="1">
    <location>
        <begin position="1"/>
        <end position="49"/>
    </location>
</feature>
<sequence length="911" mass="101305">MGREKENAPRATSGGHAKERHKRDRDRKGNLIDWTAPLPPGLVARPDRPKISSKHKSWFEFIENKDKKKKLEFEFTENRDPPPGFEFVPIGNPALTTACKELSREQGAMIFIVTSSHGYYSKGLSLHLNRAGHHIRQSIVEQARKSLGDDQLAAVAAVPGQPEPIPERQEDINRQADAAIRDLFPRIPNTDRQMIIEHAFNKTRLSKGEIPVGLASQLTLSRRVQLAVLAHIRHNHTRYDQLLKETTYVNARKAVESLCLDILVKWRGDEETGRDQLDEILCEVIVISDSESDDSGSDDDDEESSDTSSSAEEIPERGMVSDGLAGRATLPPAEPSAPLSIPTFRGEGPSRATLAPQGVKKASHRDRKAAKWAQRGFGRYQAARDQAWHQAVERQRLGNDQSVQSGRFTPVDGSTTNRPQQWHSGEPGALNSGLATVRSGIEPPPCVQRGPYRASLPPVESRYVSGSARSYADDLQSTVPPAAYRMPQGTRIQRDSPSRGFEPVVRPRPPLDNVSELERVSHHGQDLKDLLVPSIEPRSPDLSHFPPRSPFPNHQPGPGFARVAEGPVRASASVLTGEATTSRGVQNIYHDEGFVKLPPRSDASRMPAAPDPGLEPFILVRSQPMHTTTAVDTPTSVYGGLGARHSSAYYDNGPGGNDGSIPKSGSRPIWVGDDGFILRSEARPILIQDDPPPFRTSQAEPAYRSSRAVPRSPTEWIPEGRPGSPRWVEDNRRHVDPIVDRRIETLRNDFVEIVRVSNKFPKRYEPDAAQTNATRGELRSATFYPSVSHQVNDDAVLRYSQQFPTQSQQSEHHMGRVEQSAVRHEIIPFAPRHPAAYGSAVHERVVGIEYVHPRPSFETHTYWERDRRYEAGDPMYRSRSASIIPAAYSNSTFPPQADRRVPRADEVITLD</sequence>
<proteinExistence type="predicted"/>
<evidence type="ECO:0000256" key="1">
    <source>
        <dbReference type="SAM" id="MobiDB-lite"/>
    </source>
</evidence>
<evidence type="ECO:0000313" key="4">
    <source>
        <dbReference type="Proteomes" id="UP001302812"/>
    </source>
</evidence>
<dbReference type="RefSeq" id="XP_064668781.1">
    <property type="nucleotide sequence ID" value="XM_064808757.1"/>
</dbReference>
<feature type="region of interest" description="Disordered" evidence="1">
    <location>
        <begin position="395"/>
        <end position="439"/>
    </location>
</feature>
<dbReference type="Pfam" id="PF10056">
    <property type="entry name" value="DUF2293"/>
    <property type="match status" value="1"/>
</dbReference>
<dbReference type="GeneID" id="89932880"/>
<accession>A0AAN6TBD0</accession>
<feature type="region of interest" description="Disordered" evidence="1">
    <location>
        <begin position="290"/>
        <end position="366"/>
    </location>
</feature>
<feature type="region of interest" description="Disordered" evidence="1">
    <location>
        <begin position="687"/>
        <end position="722"/>
    </location>
</feature>
<feature type="compositionally biased region" description="Basic and acidic residues" evidence="1">
    <location>
        <begin position="897"/>
        <end position="911"/>
    </location>
</feature>
<dbReference type="EMBL" id="MU853347">
    <property type="protein sequence ID" value="KAK4111211.1"/>
    <property type="molecule type" value="Genomic_DNA"/>
</dbReference>
<comment type="caution">
    <text evidence="3">The sequence shown here is derived from an EMBL/GenBank/DDBJ whole genome shotgun (WGS) entry which is preliminary data.</text>
</comment>
<dbReference type="PANTHER" id="PTHR38113">
    <property type="match status" value="1"/>
</dbReference>
<keyword evidence="4" id="KW-1185">Reference proteome</keyword>
<feature type="compositionally biased region" description="Polar residues" evidence="1">
    <location>
        <begin position="398"/>
        <end position="423"/>
    </location>
</feature>
<feature type="domain" description="DUF2293" evidence="2">
    <location>
        <begin position="179"/>
        <end position="267"/>
    </location>
</feature>
<dbReference type="InterPro" id="IPR018744">
    <property type="entry name" value="DUF2293"/>
</dbReference>
<organism evidence="3 4">
    <name type="scientific">Canariomyces notabilis</name>
    <dbReference type="NCBI Taxonomy" id="2074819"/>
    <lineage>
        <taxon>Eukaryota</taxon>
        <taxon>Fungi</taxon>
        <taxon>Dikarya</taxon>
        <taxon>Ascomycota</taxon>
        <taxon>Pezizomycotina</taxon>
        <taxon>Sordariomycetes</taxon>
        <taxon>Sordariomycetidae</taxon>
        <taxon>Sordariales</taxon>
        <taxon>Chaetomiaceae</taxon>
        <taxon>Canariomyces</taxon>
    </lineage>
</organism>
<evidence type="ECO:0000313" key="3">
    <source>
        <dbReference type="EMBL" id="KAK4111211.1"/>
    </source>
</evidence>